<dbReference type="EMBL" id="CM010717">
    <property type="protein sequence ID" value="RZC56127.1"/>
    <property type="molecule type" value="Genomic_DNA"/>
</dbReference>
<keyword evidence="5" id="KW-1185">Reference proteome</keyword>
<protein>
    <recommendedName>
        <fullName evidence="3">Thioesterase domain-containing protein</fullName>
    </recommendedName>
</protein>
<dbReference type="Gramene" id="RZC56127">
    <property type="protein sequence ID" value="RZC56127"/>
    <property type="gene ID" value="C5167_014987"/>
</dbReference>
<dbReference type="InterPro" id="IPR003736">
    <property type="entry name" value="PAAI_dom"/>
</dbReference>
<dbReference type="STRING" id="3469.A0A4Y7J5M4"/>
<feature type="region of interest" description="Disordered" evidence="2">
    <location>
        <begin position="1"/>
        <end position="21"/>
    </location>
</feature>
<evidence type="ECO:0000256" key="1">
    <source>
        <dbReference type="ARBA" id="ARBA00022801"/>
    </source>
</evidence>
<dbReference type="NCBIfam" id="TIGR00369">
    <property type="entry name" value="unchar_dom_1"/>
    <property type="match status" value="1"/>
</dbReference>
<dbReference type="GO" id="GO:0042372">
    <property type="term" value="P:phylloquinone biosynthetic process"/>
    <property type="evidence" value="ECO:0007669"/>
    <property type="project" value="TreeGrafter"/>
</dbReference>
<dbReference type="OMA" id="STGAHMA"/>
<reference evidence="4 5" key="1">
    <citation type="journal article" date="2018" name="Science">
        <title>The opium poppy genome and morphinan production.</title>
        <authorList>
            <person name="Guo L."/>
            <person name="Winzer T."/>
            <person name="Yang X."/>
            <person name="Li Y."/>
            <person name="Ning Z."/>
            <person name="He Z."/>
            <person name="Teodor R."/>
            <person name="Lu Y."/>
            <person name="Bowser T.A."/>
            <person name="Graham I.A."/>
            <person name="Ye K."/>
        </authorList>
    </citation>
    <scope>NUCLEOTIDE SEQUENCE [LARGE SCALE GENOMIC DNA]</scope>
    <source>
        <strain evidence="5">cv. HN1</strain>
        <tissue evidence="4">Leaves</tissue>
    </source>
</reference>
<dbReference type="Proteomes" id="UP000316621">
    <property type="component" value="Chromosome 3"/>
</dbReference>
<dbReference type="Gene3D" id="3.10.129.10">
    <property type="entry name" value="Hotdog Thioesterase"/>
    <property type="match status" value="1"/>
</dbReference>
<dbReference type="PANTHER" id="PTHR43240">
    <property type="entry name" value="1,4-DIHYDROXY-2-NAPHTHOYL-COA THIOESTERASE 1"/>
    <property type="match status" value="1"/>
</dbReference>
<name>A0A4Y7J5M4_PAPSO</name>
<dbReference type="Pfam" id="PF03061">
    <property type="entry name" value="4HBT"/>
    <property type="match status" value="1"/>
</dbReference>
<evidence type="ECO:0000256" key="2">
    <source>
        <dbReference type="SAM" id="MobiDB-lite"/>
    </source>
</evidence>
<dbReference type="PANTHER" id="PTHR43240:SF5">
    <property type="entry name" value="1,4-DIHYDROXY-2-NAPHTHOYL-COA THIOESTERASE 1"/>
    <property type="match status" value="1"/>
</dbReference>
<accession>A0A4Y7J5M4</accession>
<proteinExistence type="predicted"/>
<dbReference type="GO" id="GO:0061522">
    <property type="term" value="F:1,4-dihydroxy-2-naphthoyl-CoA thioesterase activity"/>
    <property type="evidence" value="ECO:0007669"/>
    <property type="project" value="TreeGrafter"/>
</dbReference>
<dbReference type="InterPro" id="IPR006683">
    <property type="entry name" value="Thioestr_dom"/>
</dbReference>
<gene>
    <name evidence="4" type="ORF">C5167_014987</name>
</gene>
<evidence type="ECO:0000313" key="5">
    <source>
        <dbReference type="Proteomes" id="UP000316621"/>
    </source>
</evidence>
<evidence type="ECO:0000259" key="3">
    <source>
        <dbReference type="Pfam" id="PF03061"/>
    </source>
</evidence>
<dbReference type="SUPFAM" id="SSF54637">
    <property type="entry name" value="Thioesterase/thiol ester dehydrase-isomerase"/>
    <property type="match status" value="1"/>
</dbReference>
<keyword evidence="1" id="KW-0378">Hydrolase</keyword>
<organism evidence="4 5">
    <name type="scientific">Papaver somniferum</name>
    <name type="common">Opium poppy</name>
    <dbReference type="NCBI Taxonomy" id="3469"/>
    <lineage>
        <taxon>Eukaryota</taxon>
        <taxon>Viridiplantae</taxon>
        <taxon>Streptophyta</taxon>
        <taxon>Embryophyta</taxon>
        <taxon>Tracheophyta</taxon>
        <taxon>Spermatophyta</taxon>
        <taxon>Magnoliopsida</taxon>
        <taxon>Ranunculales</taxon>
        <taxon>Papaveraceae</taxon>
        <taxon>Papaveroideae</taxon>
        <taxon>Papaver</taxon>
    </lineage>
</organism>
<feature type="domain" description="Thioesterase" evidence="3">
    <location>
        <begin position="60"/>
        <end position="121"/>
    </location>
</feature>
<evidence type="ECO:0000313" key="4">
    <source>
        <dbReference type="EMBL" id="RZC56127.1"/>
    </source>
</evidence>
<dbReference type="GO" id="GO:0005777">
    <property type="term" value="C:peroxisome"/>
    <property type="evidence" value="ECO:0007669"/>
    <property type="project" value="TreeGrafter"/>
</dbReference>
<dbReference type="CDD" id="cd03443">
    <property type="entry name" value="PaaI_thioesterase"/>
    <property type="match status" value="1"/>
</dbReference>
<sequence>MESSSSSSSTKQPIWNEEKNKKTADLDSPLNAIGFVIDEVSPEKVSGRLQVTGKCCQPFKVLHGGVSAMIAEGIASMGAHMASGYRRVAGIQLTINHLKQAVLGDLVFAQASPISLGRTIQKQVQTPKFLLRKKERNWLGSWTPQPPLTGTVWDVQFWKMDPSNSEKRVKIASSRVTLLCNMPIPDNAKDAADALKKYAKL</sequence>
<dbReference type="AlphaFoldDB" id="A0A4Y7J5M4"/>
<dbReference type="InterPro" id="IPR029069">
    <property type="entry name" value="HotDog_dom_sf"/>
</dbReference>